<organism evidence="2">
    <name type="scientific">Brassica napus</name>
    <name type="common">Rape</name>
    <dbReference type="NCBI Taxonomy" id="3708"/>
    <lineage>
        <taxon>Eukaryota</taxon>
        <taxon>Viridiplantae</taxon>
        <taxon>Streptophyta</taxon>
        <taxon>Embryophyta</taxon>
        <taxon>Tracheophyta</taxon>
        <taxon>Spermatophyta</taxon>
        <taxon>Magnoliopsida</taxon>
        <taxon>eudicotyledons</taxon>
        <taxon>Gunneridae</taxon>
        <taxon>Pentapetalae</taxon>
        <taxon>rosids</taxon>
        <taxon>malvids</taxon>
        <taxon>Brassicales</taxon>
        <taxon>Brassicaceae</taxon>
        <taxon>Brassiceae</taxon>
        <taxon>Brassica</taxon>
    </lineage>
</organism>
<dbReference type="AlphaFoldDB" id="A0A816RHT6"/>
<dbReference type="EMBL" id="HG994365">
    <property type="protein sequence ID" value="CAF2074074.1"/>
    <property type="molecule type" value="Genomic_DNA"/>
</dbReference>
<proteinExistence type="predicted"/>
<accession>A0A816RHT6</accession>
<protein>
    <submittedName>
        <fullName evidence="2">(rape) hypothetical protein</fullName>
    </submittedName>
</protein>
<feature type="chain" id="PRO_5032506281" evidence="1">
    <location>
        <begin position="21"/>
        <end position="116"/>
    </location>
</feature>
<keyword evidence="1" id="KW-0732">Signal</keyword>
<feature type="signal peptide" evidence="1">
    <location>
        <begin position="1"/>
        <end position="20"/>
    </location>
</feature>
<gene>
    <name evidence="2" type="ORF">DARMORV10_C01P30960.1</name>
</gene>
<name>A0A816RHT6_BRANA</name>
<evidence type="ECO:0000313" key="2">
    <source>
        <dbReference type="EMBL" id="CAF2074074.1"/>
    </source>
</evidence>
<dbReference type="Proteomes" id="UP001295469">
    <property type="component" value="Chromosome C01"/>
</dbReference>
<reference evidence="2" key="1">
    <citation type="submission" date="2021-01" db="EMBL/GenBank/DDBJ databases">
        <authorList>
            <consortium name="Genoscope - CEA"/>
            <person name="William W."/>
        </authorList>
    </citation>
    <scope>NUCLEOTIDE SEQUENCE</scope>
</reference>
<evidence type="ECO:0000256" key="1">
    <source>
        <dbReference type="SAM" id="SignalP"/>
    </source>
</evidence>
<sequence>MCSSILVLCLIAGLMVGPETLTIWYSRRRGRVWSSLCHFAWEVSPASNLFSSMWCKTRPALIWVINSSIGFSEAFLRRVSDSYVCAPFSSISFGCLCRRIYKLWLVSFYEVCSRHM</sequence>